<dbReference type="InterPro" id="IPR026872">
    <property type="entry name" value="FTB"/>
</dbReference>
<feature type="domain" description="Prenyltransferase alpha-alpha toroid" evidence="10">
    <location>
        <begin position="56"/>
        <end position="373"/>
    </location>
</feature>
<proteinExistence type="inferred from homology"/>
<evidence type="ECO:0000256" key="1">
    <source>
        <dbReference type="ARBA" id="ARBA00010497"/>
    </source>
</evidence>
<keyword evidence="6 9" id="KW-0479">Metal-binding</keyword>
<dbReference type="InterPro" id="IPR045089">
    <property type="entry name" value="PGGT1B-like"/>
</dbReference>
<evidence type="ECO:0000256" key="4">
    <source>
        <dbReference type="ARBA" id="ARBA00022602"/>
    </source>
</evidence>
<organism evidence="11 12">
    <name type="scientific">Nicrophorus vespilloides</name>
    <name type="common">Boreal carrion beetle</name>
    <dbReference type="NCBI Taxonomy" id="110193"/>
    <lineage>
        <taxon>Eukaryota</taxon>
        <taxon>Metazoa</taxon>
        <taxon>Ecdysozoa</taxon>
        <taxon>Arthropoda</taxon>
        <taxon>Hexapoda</taxon>
        <taxon>Insecta</taxon>
        <taxon>Pterygota</taxon>
        <taxon>Neoptera</taxon>
        <taxon>Endopterygota</taxon>
        <taxon>Coleoptera</taxon>
        <taxon>Polyphaga</taxon>
        <taxon>Staphyliniformia</taxon>
        <taxon>Silphidae</taxon>
        <taxon>Nicrophorinae</taxon>
        <taxon>Nicrophorus</taxon>
    </lineage>
</organism>
<dbReference type="GeneID" id="108564375"/>
<comment type="subunit">
    <text evidence="9">Heterodimer of an alpha and a beta subunit.</text>
</comment>
<dbReference type="CDD" id="cd02893">
    <property type="entry name" value="FTase"/>
    <property type="match status" value="1"/>
</dbReference>
<protein>
    <recommendedName>
        <fullName evidence="3 9">Protein farnesyltransferase subunit beta</fullName>
        <shortName evidence="9">FTase-beta</shortName>
        <ecNumber evidence="2 9">2.5.1.58</ecNumber>
    </recommendedName>
</protein>
<dbReference type="InterPro" id="IPR008930">
    <property type="entry name" value="Terpenoid_cyclase/PrenylTrfase"/>
</dbReference>
<evidence type="ECO:0000259" key="10">
    <source>
        <dbReference type="Pfam" id="PF00432"/>
    </source>
</evidence>
<accession>A0ABM1MWE0</accession>
<keyword evidence="7" id="KW-0677">Repeat</keyword>
<dbReference type="PANTHER" id="PTHR11774">
    <property type="entry name" value="GERANYLGERANYL TRANSFERASE TYPE BETA SUBUNIT"/>
    <property type="match status" value="1"/>
</dbReference>
<evidence type="ECO:0000256" key="2">
    <source>
        <dbReference type="ARBA" id="ARBA00012702"/>
    </source>
</evidence>
<dbReference type="Gene3D" id="1.50.10.20">
    <property type="match status" value="1"/>
</dbReference>
<dbReference type="RefSeq" id="XP_017778890.1">
    <property type="nucleotide sequence ID" value="XM_017923401.1"/>
</dbReference>
<evidence type="ECO:0000313" key="12">
    <source>
        <dbReference type="RefSeq" id="XP_017778890.1"/>
    </source>
</evidence>
<dbReference type="SUPFAM" id="SSF48239">
    <property type="entry name" value="Terpenoid cyclases/Protein prenyltransferases"/>
    <property type="match status" value="1"/>
</dbReference>
<evidence type="ECO:0000256" key="8">
    <source>
        <dbReference type="ARBA" id="ARBA00022833"/>
    </source>
</evidence>
<evidence type="ECO:0000256" key="9">
    <source>
        <dbReference type="RuleBase" id="RU365056"/>
    </source>
</evidence>
<dbReference type="Pfam" id="PF00432">
    <property type="entry name" value="Prenyltrans"/>
    <property type="match status" value="1"/>
</dbReference>
<evidence type="ECO:0000256" key="7">
    <source>
        <dbReference type="ARBA" id="ARBA00022737"/>
    </source>
</evidence>
<reference evidence="12" key="1">
    <citation type="submission" date="2025-08" db="UniProtKB">
        <authorList>
            <consortium name="RefSeq"/>
        </authorList>
    </citation>
    <scope>IDENTIFICATION</scope>
    <source>
        <tissue evidence="12">Whole Larva</tissue>
    </source>
</reference>
<dbReference type="PANTHER" id="PTHR11774:SF6">
    <property type="entry name" value="PROTEIN FARNESYLTRANSFERASE SUBUNIT BETA"/>
    <property type="match status" value="1"/>
</dbReference>
<sequence>MMANMRPFRDLVANQYDEENNKTHSSKEQIDVEKSVLNMYESAHMKITLNRNLPRLATNAHMDFIRDGLTQLPHSYSCLDASRTWLCYWSLHSMSLLTDISKTWPLNKEESMIVQFLSKCQHPSGGFGGGPGQYPHLATTYAAVNALCIIGTQEAYDIINRKTLKEFLYSVRAPNGAFRMHLDGEIDVRGVYCALSIATLTGIYSEKLFDGTAEWVVSCQTYEGGFSGCPGLEAHGGYTFCAIAVLTILKRPKLCDLHSLLRWLVNKQMKLEGGFQGRTNKLVDGCYSFWLACSVLLAGVALGEKKMLFNQTALQEYIMVCCQYNSGGLLDKPGKRPDLYHTCYTLSGLSLTQTNSDYIGIPFYLGFINPLYNISYEKVEIMKTYFKDTKDETL</sequence>
<keyword evidence="4 9" id="KW-0637">Prenyltransferase</keyword>
<gene>
    <name evidence="12" type="primary">LOC108564375</name>
</gene>
<comment type="cofactor">
    <cofactor evidence="9">
        <name>Zn(2+)</name>
        <dbReference type="ChEBI" id="CHEBI:29105"/>
    </cofactor>
    <text evidence="9">Binds 1 zinc ion per subunit.</text>
</comment>
<comment type="catalytic activity">
    <reaction evidence="9">
        <text>L-cysteinyl-[protein] + (2E,6E)-farnesyl diphosphate = S-(2E,6E)-farnesyl-L-cysteinyl-[protein] + diphosphate</text>
        <dbReference type="Rhea" id="RHEA:13345"/>
        <dbReference type="Rhea" id="RHEA-COMP:10131"/>
        <dbReference type="Rhea" id="RHEA-COMP:11535"/>
        <dbReference type="ChEBI" id="CHEBI:29950"/>
        <dbReference type="ChEBI" id="CHEBI:33019"/>
        <dbReference type="ChEBI" id="CHEBI:86019"/>
        <dbReference type="ChEBI" id="CHEBI:175763"/>
    </reaction>
</comment>
<keyword evidence="8 9" id="KW-0862">Zinc</keyword>
<evidence type="ECO:0000256" key="6">
    <source>
        <dbReference type="ARBA" id="ARBA00022723"/>
    </source>
</evidence>
<evidence type="ECO:0000256" key="5">
    <source>
        <dbReference type="ARBA" id="ARBA00022679"/>
    </source>
</evidence>
<comment type="similarity">
    <text evidence="1 9">Belongs to the protein prenyltransferase subunit beta family.</text>
</comment>
<dbReference type="Proteomes" id="UP000695000">
    <property type="component" value="Unplaced"/>
</dbReference>
<keyword evidence="11" id="KW-1185">Reference proteome</keyword>
<comment type="function">
    <text evidence="9">Catalyzes the transfer of a farnesyl moiety from farnesyl diphosphate to a cysteine at the fourth position from the C-terminus of several proteins. The beta subunit is responsible for peptide-binding.</text>
</comment>
<evidence type="ECO:0000313" key="11">
    <source>
        <dbReference type="Proteomes" id="UP000695000"/>
    </source>
</evidence>
<dbReference type="EC" id="2.5.1.58" evidence="2 9"/>
<keyword evidence="5 9" id="KW-0808">Transferase</keyword>
<evidence type="ECO:0000256" key="3">
    <source>
        <dbReference type="ARBA" id="ARBA00015798"/>
    </source>
</evidence>
<dbReference type="InterPro" id="IPR001330">
    <property type="entry name" value="Prenyltrans"/>
</dbReference>
<name>A0ABM1MWE0_NICVS</name>